<reference evidence="8 9" key="1">
    <citation type="submission" date="2019-09" db="EMBL/GenBank/DDBJ databases">
        <authorList>
            <person name="Ou C."/>
        </authorList>
    </citation>
    <scope>NUCLEOTIDE SEQUENCE [LARGE SCALE GENOMIC DNA]</scope>
    <source>
        <strain evidence="8">S2</strain>
        <tissue evidence="8">Leaf</tissue>
    </source>
</reference>
<organism evidence="8 9">
    <name type="scientific">Pyrus ussuriensis x Pyrus communis</name>
    <dbReference type="NCBI Taxonomy" id="2448454"/>
    <lineage>
        <taxon>Eukaryota</taxon>
        <taxon>Viridiplantae</taxon>
        <taxon>Streptophyta</taxon>
        <taxon>Embryophyta</taxon>
        <taxon>Tracheophyta</taxon>
        <taxon>Spermatophyta</taxon>
        <taxon>Magnoliopsida</taxon>
        <taxon>eudicotyledons</taxon>
        <taxon>Gunneridae</taxon>
        <taxon>Pentapetalae</taxon>
        <taxon>rosids</taxon>
        <taxon>fabids</taxon>
        <taxon>Rosales</taxon>
        <taxon>Rosaceae</taxon>
        <taxon>Amygdaloideae</taxon>
        <taxon>Maleae</taxon>
        <taxon>Pyrus</taxon>
    </lineage>
</organism>
<dbReference type="EMBL" id="SMOL01000559">
    <property type="protein sequence ID" value="KAB2605644.1"/>
    <property type="molecule type" value="Genomic_DNA"/>
</dbReference>
<gene>
    <name evidence="8" type="ORF">D8674_005361</name>
</gene>
<comment type="caution">
    <text evidence="8">The sequence shown here is derived from an EMBL/GenBank/DDBJ whole genome shotgun (WGS) entry which is preliminary data.</text>
</comment>
<dbReference type="Pfam" id="PF05498">
    <property type="entry name" value="RALF"/>
    <property type="match status" value="1"/>
</dbReference>
<feature type="region of interest" description="Disordered" evidence="7">
    <location>
        <begin position="1"/>
        <end position="50"/>
    </location>
</feature>
<dbReference type="GO" id="GO:0005179">
    <property type="term" value="F:hormone activity"/>
    <property type="evidence" value="ECO:0007669"/>
    <property type="project" value="UniProtKB-KW"/>
</dbReference>
<evidence type="ECO:0000256" key="4">
    <source>
        <dbReference type="ARBA" id="ARBA00022702"/>
    </source>
</evidence>
<evidence type="ECO:0000256" key="5">
    <source>
        <dbReference type="ARBA" id="ARBA00022729"/>
    </source>
</evidence>
<accession>A0A5N5G4Z5</accession>
<dbReference type="GO" id="GO:0005576">
    <property type="term" value="C:extracellular region"/>
    <property type="evidence" value="ECO:0007669"/>
    <property type="project" value="UniProtKB-SubCell"/>
</dbReference>
<proteinExistence type="inferred from homology"/>
<dbReference type="InterPro" id="IPR008801">
    <property type="entry name" value="RALF"/>
</dbReference>
<comment type="similarity">
    <text evidence="2">Belongs to the plant rapid alkalinization factor (RALF) family.</text>
</comment>
<keyword evidence="6" id="KW-1015">Disulfide bond</keyword>
<name>A0A5N5G4Z5_9ROSA</name>
<sequence length="69" mass="7501">MVELNSKANAERNRIHPGVLDPCKRPGGPHPGCNGDVKSPPQPGNPYNHGCSKIYRCRGGYDKVHTHKG</sequence>
<evidence type="ECO:0000256" key="3">
    <source>
        <dbReference type="ARBA" id="ARBA00022525"/>
    </source>
</evidence>
<dbReference type="AlphaFoldDB" id="A0A5N5G4Z5"/>
<dbReference type="OrthoDB" id="1652205at2759"/>
<reference evidence="8 9" key="3">
    <citation type="submission" date="2019-11" db="EMBL/GenBank/DDBJ databases">
        <title>A de novo genome assembly of a pear dwarfing rootstock.</title>
        <authorList>
            <person name="Wang F."/>
            <person name="Wang J."/>
            <person name="Li S."/>
            <person name="Zhang Y."/>
            <person name="Fang M."/>
            <person name="Ma L."/>
            <person name="Zhao Y."/>
            <person name="Jiang S."/>
        </authorList>
    </citation>
    <scope>NUCLEOTIDE SEQUENCE [LARGE SCALE GENOMIC DNA]</scope>
    <source>
        <strain evidence="8">S2</strain>
        <tissue evidence="8">Leaf</tissue>
    </source>
</reference>
<reference evidence="9" key="2">
    <citation type="submission" date="2019-10" db="EMBL/GenBank/DDBJ databases">
        <title>A de novo genome assembly of a pear dwarfing rootstock.</title>
        <authorList>
            <person name="Wang F."/>
            <person name="Wang J."/>
            <person name="Li S."/>
            <person name="Zhang Y."/>
            <person name="Fang M."/>
            <person name="Ma L."/>
            <person name="Zhao Y."/>
            <person name="Jiang S."/>
        </authorList>
    </citation>
    <scope>NUCLEOTIDE SEQUENCE [LARGE SCALE GENOMIC DNA]</scope>
</reference>
<evidence type="ECO:0000313" key="9">
    <source>
        <dbReference type="Proteomes" id="UP000327157"/>
    </source>
</evidence>
<dbReference type="GO" id="GO:0040008">
    <property type="term" value="P:regulation of growth"/>
    <property type="evidence" value="ECO:0007669"/>
    <property type="project" value="UniProtKB-ARBA"/>
</dbReference>
<keyword evidence="3" id="KW-0964">Secreted</keyword>
<dbReference type="Proteomes" id="UP000327157">
    <property type="component" value="Chromosome 11"/>
</dbReference>
<comment type="subcellular location">
    <subcellularLocation>
        <location evidence="1">Secreted</location>
    </subcellularLocation>
</comment>
<evidence type="ECO:0000256" key="1">
    <source>
        <dbReference type="ARBA" id="ARBA00004613"/>
    </source>
</evidence>
<keyword evidence="9" id="KW-1185">Reference proteome</keyword>
<evidence type="ECO:0000256" key="7">
    <source>
        <dbReference type="SAM" id="MobiDB-lite"/>
    </source>
</evidence>
<protein>
    <submittedName>
        <fullName evidence="8">Protein RALF-like 25</fullName>
    </submittedName>
</protein>
<evidence type="ECO:0000256" key="6">
    <source>
        <dbReference type="ARBA" id="ARBA00023157"/>
    </source>
</evidence>
<keyword evidence="5" id="KW-0732">Signal</keyword>
<evidence type="ECO:0000256" key="2">
    <source>
        <dbReference type="ARBA" id="ARBA00009178"/>
    </source>
</evidence>
<keyword evidence="4" id="KW-0372">Hormone</keyword>
<evidence type="ECO:0000313" key="8">
    <source>
        <dbReference type="EMBL" id="KAB2605644.1"/>
    </source>
</evidence>